<sequence length="293" mass="32016">MSNPSLSVTALAPSPLHTMEVQIKSQLSWDEIPSQNRESQSQRQRRTSLTSLRPSVISPHVAATSPASCNALRHLRRVATPCDTLITGMRVEEQYIWRSGAGALHGFPAEGELLHGDYREHFAKDLQSAVKICIDGLQSQSVAVKRSAAAKLRLVAKNRADNRILIAESGVVPVLVPLLCCSDPWTQERAVIVLLNLSLHEDNKMLITNAGAVKSLIYVLKTGTKTSKQNATCALLSLALVEENKSSIRASGAIPPLVSLLLNGSSRGKKDALTTLYKLCSVRRRRSRSNNRR</sequence>
<dbReference type="InterPro" id="IPR058678">
    <property type="entry name" value="ARM_PUB"/>
</dbReference>
<dbReference type="EMBL" id="CM003377">
    <property type="protein sequence ID" value="KOM47676.1"/>
    <property type="molecule type" value="Genomic_DNA"/>
</dbReference>
<evidence type="ECO:0000256" key="2">
    <source>
        <dbReference type="ARBA" id="ARBA00022786"/>
    </source>
</evidence>
<evidence type="ECO:0000256" key="4">
    <source>
        <dbReference type="SAM" id="MobiDB-lite"/>
    </source>
</evidence>
<protein>
    <recommendedName>
        <fullName evidence="5">U-box domain-containing protein</fullName>
    </recommendedName>
</protein>
<feature type="repeat" description="ARM" evidence="3">
    <location>
        <begin position="170"/>
        <end position="212"/>
    </location>
</feature>
<dbReference type="PANTHER" id="PTHR23315">
    <property type="entry name" value="U BOX DOMAIN-CONTAINING"/>
    <property type="match status" value="1"/>
</dbReference>
<feature type="compositionally biased region" description="Low complexity" evidence="4">
    <location>
        <begin position="33"/>
        <end position="54"/>
    </location>
</feature>
<dbReference type="PANTHER" id="PTHR23315:SF129">
    <property type="entry name" value="ARM REPEAT SUPERFAMILY PROTEIN"/>
    <property type="match status" value="1"/>
</dbReference>
<evidence type="ECO:0000259" key="5">
    <source>
        <dbReference type="Pfam" id="PF25598"/>
    </source>
</evidence>
<dbReference type="Proteomes" id="UP000053144">
    <property type="component" value="Chromosome 7"/>
</dbReference>
<name>A0A0L9UYA5_PHAAN</name>
<dbReference type="AlphaFoldDB" id="A0A0L9UYA5"/>
<keyword evidence="1" id="KW-0677">Repeat</keyword>
<evidence type="ECO:0000256" key="3">
    <source>
        <dbReference type="PROSITE-ProRule" id="PRU00259"/>
    </source>
</evidence>
<gene>
    <name evidence="6" type="ORF">LR48_Vigan07g138000</name>
</gene>
<keyword evidence="2" id="KW-0833">Ubl conjugation pathway</keyword>
<dbReference type="InterPro" id="IPR000225">
    <property type="entry name" value="Armadillo"/>
</dbReference>
<accession>A0A0L9UYA5</accession>
<dbReference type="Gramene" id="KOM47676">
    <property type="protein sequence ID" value="KOM47676"/>
    <property type="gene ID" value="LR48_Vigan07g138000"/>
</dbReference>
<dbReference type="InterPro" id="IPR016024">
    <property type="entry name" value="ARM-type_fold"/>
</dbReference>
<feature type="region of interest" description="Disordered" evidence="4">
    <location>
        <begin position="29"/>
        <end position="54"/>
    </location>
</feature>
<evidence type="ECO:0000313" key="6">
    <source>
        <dbReference type="EMBL" id="KOM47676.1"/>
    </source>
</evidence>
<dbReference type="SMART" id="SM00185">
    <property type="entry name" value="ARM"/>
    <property type="match status" value="3"/>
</dbReference>
<proteinExistence type="predicted"/>
<organism evidence="6 7">
    <name type="scientific">Phaseolus angularis</name>
    <name type="common">Azuki bean</name>
    <name type="synonym">Vigna angularis</name>
    <dbReference type="NCBI Taxonomy" id="3914"/>
    <lineage>
        <taxon>Eukaryota</taxon>
        <taxon>Viridiplantae</taxon>
        <taxon>Streptophyta</taxon>
        <taxon>Embryophyta</taxon>
        <taxon>Tracheophyta</taxon>
        <taxon>Spermatophyta</taxon>
        <taxon>Magnoliopsida</taxon>
        <taxon>eudicotyledons</taxon>
        <taxon>Gunneridae</taxon>
        <taxon>Pentapetalae</taxon>
        <taxon>rosids</taxon>
        <taxon>fabids</taxon>
        <taxon>Fabales</taxon>
        <taxon>Fabaceae</taxon>
        <taxon>Papilionoideae</taxon>
        <taxon>50 kb inversion clade</taxon>
        <taxon>NPAAA clade</taxon>
        <taxon>indigoferoid/millettioid clade</taxon>
        <taxon>Phaseoleae</taxon>
        <taxon>Vigna</taxon>
    </lineage>
</organism>
<dbReference type="Gene3D" id="1.25.10.10">
    <property type="entry name" value="Leucine-rich Repeat Variant"/>
    <property type="match status" value="1"/>
</dbReference>
<evidence type="ECO:0000256" key="1">
    <source>
        <dbReference type="ARBA" id="ARBA00022737"/>
    </source>
</evidence>
<feature type="domain" description="U-box" evidence="5">
    <location>
        <begin position="137"/>
        <end position="288"/>
    </location>
</feature>
<dbReference type="InterPro" id="IPR011989">
    <property type="entry name" value="ARM-like"/>
</dbReference>
<dbReference type="STRING" id="3914.A0A0L9UYA5"/>
<evidence type="ECO:0000313" key="7">
    <source>
        <dbReference type="Proteomes" id="UP000053144"/>
    </source>
</evidence>
<dbReference type="SUPFAM" id="SSF48371">
    <property type="entry name" value="ARM repeat"/>
    <property type="match status" value="1"/>
</dbReference>
<dbReference type="Pfam" id="PF25598">
    <property type="entry name" value="ARM_PUB"/>
    <property type="match status" value="1"/>
</dbReference>
<dbReference type="PROSITE" id="PS50176">
    <property type="entry name" value="ARM_REPEAT"/>
    <property type="match status" value="1"/>
</dbReference>
<dbReference type="FunFam" id="1.25.10.10:FF:000308">
    <property type="entry name" value="U-box domain-containing protein 4"/>
    <property type="match status" value="1"/>
</dbReference>
<reference evidence="7" key="1">
    <citation type="journal article" date="2015" name="Proc. Natl. Acad. Sci. U.S.A.">
        <title>Genome sequencing of adzuki bean (Vigna angularis) provides insight into high starch and low fat accumulation and domestication.</title>
        <authorList>
            <person name="Yang K."/>
            <person name="Tian Z."/>
            <person name="Chen C."/>
            <person name="Luo L."/>
            <person name="Zhao B."/>
            <person name="Wang Z."/>
            <person name="Yu L."/>
            <person name="Li Y."/>
            <person name="Sun Y."/>
            <person name="Li W."/>
            <person name="Chen Y."/>
            <person name="Li Y."/>
            <person name="Zhang Y."/>
            <person name="Ai D."/>
            <person name="Zhao J."/>
            <person name="Shang C."/>
            <person name="Ma Y."/>
            <person name="Wu B."/>
            <person name="Wang M."/>
            <person name="Gao L."/>
            <person name="Sun D."/>
            <person name="Zhang P."/>
            <person name="Guo F."/>
            <person name="Wang W."/>
            <person name="Li Y."/>
            <person name="Wang J."/>
            <person name="Varshney R.K."/>
            <person name="Wang J."/>
            <person name="Ling H.Q."/>
            <person name="Wan P."/>
        </authorList>
    </citation>
    <scope>NUCLEOTIDE SEQUENCE</scope>
    <source>
        <strain evidence="7">cv. Jingnong 6</strain>
    </source>
</reference>